<dbReference type="EC" id="2.6.1.-" evidence="6"/>
<dbReference type="PANTHER" id="PTHR46383">
    <property type="entry name" value="ASPARTATE AMINOTRANSFERASE"/>
    <property type="match status" value="1"/>
</dbReference>
<dbReference type="GO" id="GO:0006520">
    <property type="term" value="P:amino acid metabolic process"/>
    <property type="evidence" value="ECO:0007669"/>
    <property type="project" value="InterPro"/>
</dbReference>
<dbReference type="InterPro" id="IPR004838">
    <property type="entry name" value="NHTrfase_class1_PyrdxlP-BS"/>
</dbReference>
<evidence type="ECO:0000256" key="4">
    <source>
        <dbReference type="ARBA" id="ARBA00022679"/>
    </source>
</evidence>
<sequence length="401" mass="45143">MKISINANRCEPSPMRKFHPLAVQAEKQGKKIYHLNIGEPDLITPQAFFDTVQKVNHTTLTYAASPGMSGLIEAIQGYYKKLGVDLEPEDILITSGGSEALLLTYLSILDPYTEVIIPEPYYPNYTTFVHAAGGVIRALHTGPEEGYRYANKKRIESLITKNTRAIMITNPGNPTGVVLDEQEMRMIADIAKKNDLFLVCDEVYREFCYDDKYGVPCMARFRDIDDNLVIIDSVSKRFSACGARVGCVITKNKELQQAILKFCQSRLSVATLDQLGAAALYSVDPEYFKECKEIYRRRRDTVVSCLRKIPGVKVEMPMGAFYVMATLPVDDADKFQHWLLKSFDDHGDTVMFAPGAPFYETPGKGIDEVRIAYVRDEKELERAIEILAAGIARYRKEVMGE</sequence>
<evidence type="ECO:0000256" key="2">
    <source>
        <dbReference type="ARBA" id="ARBA00007441"/>
    </source>
</evidence>
<dbReference type="InterPro" id="IPR050596">
    <property type="entry name" value="AspAT/PAT-like"/>
</dbReference>
<dbReference type="Gene3D" id="3.40.640.10">
    <property type="entry name" value="Type I PLP-dependent aspartate aminotransferase-like (Major domain)"/>
    <property type="match status" value="1"/>
</dbReference>
<evidence type="ECO:0000313" key="8">
    <source>
        <dbReference type="EMBL" id="HIQ68247.1"/>
    </source>
</evidence>
<dbReference type="InterPro" id="IPR015424">
    <property type="entry name" value="PyrdxlP-dep_Trfase"/>
</dbReference>
<keyword evidence="3 6" id="KW-0032">Aminotransferase</keyword>
<dbReference type="Pfam" id="PF00155">
    <property type="entry name" value="Aminotran_1_2"/>
    <property type="match status" value="1"/>
</dbReference>
<comment type="caution">
    <text evidence="8">The sequence shown here is derived from an EMBL/GenBank/DDBJ whole genome shotgun (WGS) entry which is preliminary data.</text>
</comment>
<evidence type="ECO:0000256" key="3">
    <source>
        <dbReference type="ARBA" id="ARBA00022576"/>
    </source>
</evidence>
<dbReference type="PROSITE" id="PS00105">
    <property type="entry name" value="AA_TRANSFER_CLASS_1"/>
    <property type="match status" value="1"/>
</dbReference>
<dbReference type="InterPro" id="IPR004839">
    <property type="entry name" value="Aminotransferase_I/II_large"/>
</dbReference>
<dbReference type="InterPro" id="IPR015422">
    <property type="entry name" value="PyrdxlP-dep_Trfase_small"/>
</dbReference>
<feature type="domain" description="Aminotransferase class I/classII large" evidence="7">
    <location>
        <begin position="32"/>
        <end position="386"/>
    </location>
</feature>
<dbReference type="SUPFAM" id="SSF53383">
    <property type="entry name" value="PLP-dependent transferases"/>
    <property type="match status" value="1"/>
</dbReference>
<comment type="cofactor">
    <cofactor evidence="1 6">
        <name>pyridoxal 5'-phosphate</name>
        <dbReference type="ChEBI" id="CHEBI:597326"/>
    </cofactor>
</comment>
<protein>
    <recommendedName>
        <fullName evidence="6">Aminotransferase</fullName>
        <ecNumber evidence="6">2.6.1.-</ecNumber>
    </recommendedName>
</protein>
<dbReference type="Proteomes" id="UP000886796">
    <property type="component" value="Unassembled WGS sequence"/>
</dbReference>
<dbReference type="NCBIfam" id="NF005744">
    <property type="entry name" value="PRK07568.1"/>
    <property type="match status" value="1"/>
</dbReference>
<organism evidence="8 9">
    <name type="scientific">Candidatus Faecousia excrementigallinarum</name>
    <dbReference type="NCBI Taxonomy" id="2840806"/>
    <lineage>
        <taxon>Bacteria</taxon>
        <taxon>Bacillati</taxon>
        <taxon>Bacillota</taxon>
        <taxon>Clostridia</taxon>
        <taxon>Eubacteriales</taxon>
        <taxon>Oscillospiraceae</taxon>
        <taxon>Faecousia</taxon>
    </lineage>
</organism>
<dbReference type="GO" id="GO:0030170">
    <property type="term" value="F:pyridoxal phosphate binding"/>
    <property type="evidence" value="ECO:0007669"/>
    <property type="project" value="InterPro"/>
</dbReference>
<accession>A0A9D0Z385</accession>
<evidence type="ECO:0000256" key="1">
    <source>
        <dbReference type="ARBA" id="ARBA00001933"/>
    </source>
</evidence>
<dbReference type="EMBL" id="DVFK01000096">
    <property type="protein sequence ID" value="HIQ68247.1"/>
    <property type="molecule type" value="Genomic_DNA"/>
</dbReference>
<keyword evidence="5" id="KW-0663">Pyridoxal phosphate</keyword>
<name>A0A9D0Z385_9FIRM</name>
<gene>
    <name evidence="8" type="ORF">IAB74_07050</name>
</gene>
<comment type="similarity">
    <text evidence="2 6">Belongs to the class-I pyridoxal-phosphate-dependent aminotransferase family.</text>
</comment>
<dbReference type="GO" id="GO:0008483">
    <property type="term" value="F:transaminase activity"/>
    <property type="evidence" value="ECO:0007669"/>
    <property type="project" value="UniProtKB-KW"/>
</dbReference>
<keyword evidence="4 6" id="KW-0808">Transferase</keyword>
<proteinExistence type="inferred from homology"/>
<dbReference type="Gene3D" id="3.90.1150.10">
    <property type="entry name" value="Aspartate Aminotransferase, domain 1"/>
    <property type="match status" value="1"/>
</dbReference>
<evidence type="ECO:0000259" key="7">
    <source>
        <dbReference type="Pfam" id="PF00155"/>
    </source>
</evidence>
<dbReference type="InterPro" id="IPR015421">
    <property type="entry name" value="PyrdxlP-dep_Trfase_major"/>
</dbReference>
<evidence type="ECO:0000256" key="5">
    <source>
        <dbReference type="ARBA" id="ARBA00022898"/>
    </source>
</evidence>
<evidence type="ECO:0000256" key="6">
    <source>
        <dbReference type="RuleBase" id="RU000481"/>
    </source>
</evidence>
<evidence type="ECO:0000313" key="9">
    <source>
        <dbReference type="Proteomes" id="UP000886796"/>
    </source>
</evidence>
<reference evidence="8" key="1">
    <citation type="submission" date="2020-10" db="EMBL/GenBank/DDBJ databases">
        <authorList>
            <person name="Gilroy R."/>
        </authorList>
    </citation>
    <scope>NUCLEOTIDE SEQUENCE</scope>
    <source>
        <strain evidence="8">13361</strain>
    </source>
</reference>
<dbReference type="CDD" id="cd00609">
    <property type="entry name" value="AAT_like"/>
    <property type="match status" value="1"/>
</dbReference>
<reference evidence="8" key="2">
    <citation type="journal article" date="2021" name="PeerJ">
        <title>Extensive microbial diversity within the chicken gut microbiome revealed by metagenomics and culture.</title>
        <authorList>
            <person name="Gilroy R."/>
            <person name="Ravi A."/>
            <person name="Getino M."/>
            <person name="Pursley I."/>
            <person name="Horton D.L."/>
            <person name="Alikhan N.F."/>
            <person name="Baker D."/>
            <person name="Gharbi K."/>
            <person name="Hall N."/>
            <person name="Watson M."/>
            <person name="Adriaenssens E.M."/>
            <person name="Foster-Nyarko E."/>
            <person name="Jarju S."/>
            <person name="Secka A."/>
            <person name="Antonio M."/>
            <person name="Oren A."/>
            <person name="Chaudhuri R.R."/>
            <person name="La Ragione R."/>
            <person name="Hildebrand F."/>
            <person name="Pallen M.J."/>
        </authorList>
    </citation>
    <scope>NUCLEOTIDE SEQUENCE</scope>
    <source>
        <strain evidence="8">13361</strain>
    </source>
</reference>
<dbReference type="PANTHER" id="PTHR46383:SF2">
    <property type="entry name" value="AMINOTRANSFERASE"/>
    <property type="match status" value="1"/>
</dbReference>
<dbReference type="AlphaFoldDB" id="A0A9D0Z385"/>